<keyword evidence="1" id="KW-0472">Membrane</keyword>
<evidence type="ECO:0000313" key="3">
    <source>
        <dbReference type="Proteomes" id="UP001174997"/>
    </source>
</evidence>
<keyword evidence="1" id="KW-1133">Transmembrane helix</keyword>
<dbReference type="Proteomes" id="UP001174997">
    <property type="component" value="Unassembled WGS sequence"/>
</dbReference>
<keyword evidence="3" id="KW-1185">Reference proteome</keyword>
<sequence length="119" mass="14118">MMAKKAWKDRWEVWVDLFEVCFVLFLCIFGGNGGVKRASKRSQRMFLKAFKDIWEACLHLFDAFVHVWKAWKEAFGWDIVCIGEREKEGMYLFVMIPLFKTSRTCCCQYVISSHKDNTK</sequence>
<name>A0AA39ZDJ9_9PEZI</name>
<evidence type="ECO:0000313" key="2">
    <source>
        <dbReference type="EMBL" id="KAK0668996.1"/>
    </source>
</evidence>
<proteinExistence type="predicted"/>
<reference evidence="2" key="1">
    <citation type="submission" date="2023-06" db="EMBL/GenBank/DDBJ databases">
        <title>Genome-scale phylogeny and comparative genomics of the fungal order Sordariales.</title>
        <authorList>
            <consortium name="Lawrence Berkeley National Laboratory"/>
            <person name="Hensen N."/>
            <person name="Bonometti L."/>
            <person name="Westerberg I."/>
            <person name="Brannstrom I.O."/>
            <person name="Guillou S."/>
            <person name="Cros-Aarteil S."/>
            <person name="Calhoun S."/>
            <person name="Haridas S."/>
            <person name="Kuo A."/>
            <person name="Mondo S."/>
            <person name="Pangilinan J."/>
            <person name="Riley R."/>
            <person name="Labutti K."/>
            <person name="Andreopoulos B."/>
            <person name="Lipzen A."/>
            <person name="Chen C."/>
            <person name="Yanf M."/>
            <person name="Daum C."/>
            <person name="Ng V."/>
            <person name="Clum A."/>
            <person name="Steindorff A."/>
            <person name="Ohm R."/>
            <person name="Martin F."/>
            <person name="Silar P."/>
            <person name="Natvig D."/>
            <person name="Lalanne C."/>
            <person name="Gautier V."/>
            <person name="Ament-Velasquez S.L."/>
            <person name="Kruys A."/>
            <person name="Hutchinson M.I."/>
            <person name="Powell A.J."/>
            <person name="Barry K."/>
            <person name="Miller A.N."/>
            <person name="Grigoriev I.V."/>
            <person name="Debuchy R."/>
            <person name="Gladieux P."/>
            <person name="Thoren M.H."/>
            <person name="Johannesson H."/>
        </authorList>
    </citation>
    <scope>NUCLEOTIDE SEQUENCE</scope>
    <source>
        <strain evidence="2">CBS 307.81</strain>
    </source>
</reference>
<comment type="caution">
    <text evidence="2">The sequence shown here is derived from an EMBL/GenBank/DDBJ whole genome shotgun (WGS) entry which is preliminary data.</text>
</comment>
<organism evidence="2 3">
    <name type="scientific">Cercophora samala</name>
    <dbReference type="NCBI Taxonomy" id="330535"/>
    <lineage>
        <taxon>Eukaryota</taxon>
        <taxon>Fungi</taxon>
        <taxon>Dikarya</taxon>
        <taxon>Ascomycota</taxon>
        <taxon>Pezizomycotina</taxon>
        <taxon>Sordariomycetes</taxon>
        <taxon>Sordariomycetidae</taxon>
        <taxon>Sordariales</taxon>
        <taxon>Lasiosphaeriaceae</taxon>
        <taxon>Cercophora</taxon>
    </lineage>
</organism>
<protein>
    <submittedName>
        <fullName evidence="2">Uncharacterized protein</fullName>
    </submittedName>
</protein>
<feature type="transmembrane region" description="Helical" evidence="1">
    <location>
        <begin position="17"/>
        <end position="35"/>
    </location>
</feature>
<dbReference type="AlphaFoldDB" id="A0AA39ZDJ9"/>
<dbReference type="EMBL" id="JAULSY010000048">
    <property type="protein sequence ID" value="KAK0668996.1"/>
    <property type="molecule type" value="Genomic_DNA"/>
</dbReference>
<gene>
    <name evidence="2" type="ORF">QBC41DRAFT_320732</name>
</gene>
<accession>A0AA39ZDJ9</accession>
<evidence type="ECO:0000256" key="1">
    <source>
        <dbReference type="SAM" id="Phobius"/>
    </source>
</evidence>
<keyword evidence="1" id="KW-0812">Transmembrane</keyword>